<gene>
    <name evidence="2" type="ORF">F9K91_04860</name>
</gene>
<sequence>MKPFVIIKAQGKDITGNLGDRLISVECHDEAEDKSDRCRLEIDDRPRVSDSGVVDLPIIGTVLEIEMGFRDGKSAKRGTYLIDDIDVTSPPRIIVVTGRAAAMAKSFRAARTQSYHQKTIGEIGKEIAERNGYEFVADPELAEIVIRHIDQHNESDMSFATRLAEEHDAVARPVDGKLVFSKRGTGKSVNGEQLAEIKIKETDCEEWQFKYSARKEAGKAKGLKKAGASGESASASKHSGIETGDFIIEAPEDSPASRSRALMAAADEEIISAPDTSGNDDDDEGGVRATWTDTRTGEKHVVTAGKEPYQDLRYSYHNEAEAVAAVTKAKNQASRSQASFNCRLGGMPEAQAEARLTLDQFRPYIPTLWRVKTCVHRFTRDGYVTTLDAELFNEKQSDVTATVKKSKPGKDDKVDSDAPETPTKPAIDAKDTDDFIIEAPED</sequence>
<dbReference type="EMBL" id="WBWA01000003">
    <property type="protein sequence ID" value="KAB2666518.1"/>
    <property type="molecule type" value="Genomic_DNA"/>
</dbReference>
<evidence type="ECO:0000256" key="1">
    <source>
        <dbReference type="SAM" id="MobiDB-lite"/>
    </source>
</evidence>
<dbReference type="SUPFAM" id="SSF69279">
    <property type="entry name" value="Phage tail proteins"/>
    <property type="match status" value="1"/>
</dbReference>
<reference evidence="2 3" key="1">
    <citation type="submission" date="2019-09" db="EMBL/GenBank/DDBJ databases">
        <title>Taxonomic organization of the family Brucellaceae based on a phylogenomic approach.</title>
        <authorList>
            <person name="Leclercq S."/>
            <person name="Cloeckaert A."/>
            <person name="Zygmunt M.S."/>
        </authorList>
    </citation>
    <scope>NUCLEOTIDE SEQUENCE [LARGE SCALE GENOMIC DNA]</scope>
    <source>
        <strain evidence="2 3">LMG 18957</strain>
    </source>
</reference>
<name>A0A833FQ14_9HYPH</name>
<dbReference type="RefSeq" id="WP_151677300.1">
    <property type="nucleotide sequence ID" value="NZ_WBWA01000003.1"/>
</dbReference>
<protein>
    <submittedName>
        <fullName evidence="2">Late control protein</fullName>
    </submittedName>
</protein>
<evidence type="ECO:0000313" key="3">
    <source>
        <dbReference type="Proteomes" id="UP000430843"/>
    </source>
</evidence>
<evidence type="ECO:0000313" key="2">
    <source>
        <dbReference type="EMBL" id="KAB2666518.1"/>
    </source>
</evidence>
<dbReference type="AlphaFoldDB" id="A0A833FQ14"/>
<comment type="caution">
    <text evidence="2">The sequence shown here is derived from an EMBL/GenBank/DDBJ whole genome shotgun (WGS) entry which is preliminary data.</text>
</comment>
<feature type="region of interest" description="Disordered" evidence="1">
    <location>
        <begin position="399"/>
        <end position="442"/>
    </location>
</feature>
<keyword evidence="3" id="KW-1185">Reference proteome</keyword>
<dbReference type="Proteomes" id="UP000430843">
    <property type="component" value="Unassembled WGS sequence"/>
</dbReference>
<accession>A0A833FQ14</accession>
<organism evidence="2 3">
    <name type="scientific">Brucella tritici</name>
    <dbReference type="NCBI Taxonomy" id="94626"/>
    <lineage>
        <taxon>Bacteria</taxon>
        <taxon>Pseudomonadati</taxon>
        <taxon>Pseudomonadota</taxon>
        <taxon>Alphaproteobacteria</taxon>
        <taxon>Hyphomicrobiales</taxon>
        <taxon>Brucellaceae</taxon>
        <taxon>Brucella/Ochrobactrum group</taxon>
        <taxon>Brucella</taxon>
    </lineage>
</organism>
<feature type="region of interest" description="Disordered" evidence="1">
    <location>
        <begin position="270"/>
        <end position="289"/>
    </location>
</feature>
<proteinExistence type="predicted"/>
<dbReference type="Pfam" id="PF05954">
    <property type="entry name" value="Phage_GPD"/>
    <property type="match status" value="1"/>
</dbReference>